<feature type="domain" description="TonB C-terminal" evidence="12">
    <location>
        <begin position="153"/>
        <end position="246"/>
    </location>
</feature>
<comment type="subcellular location">
    <subcellularLocation>
        <location evidence="1">Cell inner membrane</location>
        <topology evidence="1">Single-pass membrane protein</topology>
        <orientation evidence="1">Periplasmic side</orientation>
    </subcellularLocation>
</comment>
<dbReference type="AlphaFoldDB" id="A0A0R0CTW2"/>
<evidence type="ECO:0000256" key="10">
    <source>
        <dbReference type="SAM" id="MobiDB-lite"/>
    </source>
</evidence>
<keyword evidence="3" id="KW-0813">Transport</keyword>
<dbReference type="SUPFAM" id="SSF74653">
    <property type="entry name" value="TolA/TonB C-terminal domain"/>
    <property type="match status" value="1"/>
</dbReference>
<dbReference type="InterPro" id="IPR006260">
    <property type="entry name" value="TonB/TolA_C"/>
</dbReference>
<dbReference type="InterPro" id="IPR051045">
    <property type="entry name" value="TonB-dependent_transducer"/>
</dbReference>
<dbReference type="InterPro" id="IPR037682">
    <property type="entry name" value="TonB_C"/>
</dbReference>
<dbReference type="NCBIfam" id="TIGR01352">
    <property type="entry name" value="tonB_Cterm"/>
    <property type="match status" value="1"/>
</dbReference>
<dbReference type="Proteomes" id="UP000051863">
    <property type="component" value="Unassembled WGS sequence"/>
</dbReference>
<keyword evidence="14" id="KW-1185">Reference proteome</keyword>
<feature type="region of interest" description="Disordered" evidence="10">
    <location>
        <begin position="61"/>
        <end position="135"/>
    </location>
</feature>
<evidence type="ECO:0000256" key="8">
    <source>
        <dbReference type="ARBA" id="ARBA00022989"/>
    </source>
</evidence>
<evidence type="ECO:0000313" key="13">
    <source>
        <dbReference type="EMBL" id="KRG68691.1"/>
    </source>
</evidence>
<dbReference type="Pfam" id="PF03544">
    <property type="entry name" value="TonB_C"/>
    <property type="match status" value="1"/>
</dbReference>
<proteinExistence type="inferred from homology"/>
<evidence type="ECO:0000256" key="7">
    <source>
        <dbReference type="ARBA" id="ARBA00022927"/>
    </source>
</evidence>
<gene>
    <name evidence="13" type="ORF">ABB27_07250</name>
</gene>
<dbReference type="GO" id="GO:0015031">
    <property type="term" value="P:protein transport"/>
    <property type="evidence" value="ECO:0007669"/>
    <property type="project" value="UniProtKB-KW"/>
</dbReference>
<evidence type="ECO:0000313" key="14">
    <source>
        <dbReference type="Proteomes" id="UP000051863"/>
    </source>
</evidence>
<evidence type="ECO:0000256" key="6">
    <source>
        <dbReference type="ARBA" id="ARBA00022692"/>
    </source>
</evidence>
<evidence type="ECO:0000256" key="2">
    <source>
        <dbReference type="ARBA" id="ARBA00006555"/>
    </source>
</evidence>
<keyword evidence="5" id="KW-0997">Cell inner membrane</keyword>
<protein>
    <submittedName>
        <fullName evidence="13">TonB-dependent receptor</fullName>
    </submittedName>
</protein>
<comment type="caution">
    <text evidence="13">The sequence shown here is derived from an EMBL/GenBank/DDBJ whole genome shotgun (WGS) entry which is preliminary data.</text>
</comment>
<evidence type="ECO:0000256" key="1">
    <source>
        <dbReference type="ARBA" id="ARBA00004383"/>
    </source>
</evidence>
<dbReference type="GO" id="GO:0055085">
    <property type="term" value="P:transmembrane transport"/>
    <property type="evidence" value="ECO:0007669"/>
    <property type="project" value="InterPro"/>
</dbReference>
<evidence type="ECO:0000259" key="12">
    <source>
        <dbReference type="PROSITE" id="PS52015"/>
    </source>
</evidence>
<keyword evidence="8 11" id="KW-1133">Transmembrane helix</keyword>
<evidence type="ECO:0000256" key="11">
    <source>
        <dbReference type="SAM" id="Phobius"/>
    </source>
</evidence>
<dbReference type="OrthoDB" id="8703302at2"/>
<accession>A0A0R0CTW2</accession>
<keyword evidence="6 11" id="KW-0812">Transmembrane</keyword>
<organism evidence="13 14">
    <name type="scientific">Stenotrophomonas terrae</name>
    <dbReference type="NCBI Taxonomy" id="405446"/>
    <lineage>
        <taxon>Bacteria</taxon>
        <taxon>Pseudomonadati</taxon>
        <taxon>Pseudomonadota</taxon>
        <taxon>Gammaproteobacteria</taxon>
        <taxon>Lysobacterales</taxon>
        <taxon>Lysobacteraceae</taxon>
        <taxon>Stenotrophomonas</taxon>
    </lineage>
</organism>
<evidence type="ECO:0000256" key="3">
    <source>
        <dbReference type="ARBA" id="ARBA00022448"/>
    </source>
</evidence>
<evidence type="ECO:0000256" key="9">
    <source>
        <dbReference type="ARBA" id="ARBA00023136"/>
    </source>
</evidence>
<keyword evidence="7" id="KW-0653">Protein transport</keyword>
<keyword evidence="9 11" id="KW-0472">Membrane</keyword>
<keyword evidence="4" id="KW-1003">Cell membrane</keyword>
<dbReference type="PANTHER" id="PTHR33446:SF13">
    <property type="entry name" value="TONB PROTEIN"/>
    <property type="match status" value="1"/>
</dbReference>
<feature type="transmembrane region" description="Helical" evidence="11">
    <location>
        <begin position="12"/>
        <end position="33"/>
    </location>
</feature>
<keyword evidence="13" id="KW-0675">Receptor</keyword>
<evidence type="ECO:0000256" key="4">
    <source>
        <dbReference type="ARBA" id="ARBA00022475"/>
    </source>
</evidence>
<comment type="similarity">
    <text evidence="2">Belongs to the TonB family.</text>
</comment>
<dbReference type="PANTHER" id="PTHR33446">
    <property type="entry name" value="PROTEIN TONB-RELATED"/>
    <property type="match status" value="1"/>
</dbReference>
<dbReference type="Gene3D" id="3.30.1150.10">
    <property type="match status" value="1"/>
</dbReference>
<name>A0A0R0CTW2_9GAMM</name>
<dbReference type="GO" id="GO:0005886">
    <property type="term" value="C:plasma membrane"/>
    <property type="evidence" value="ECO:0007669"/>
    <property type="project" value="UniProtKB-SubCell"/>
</dbReference>
<sequence length="246" mass="26697">MTVATASSGPRWGSSFVLALLLHAAVIGAALWWNLHTPALLADQQPQEAVMVDLAEMPEAPAAVPTDIPPGPPQQQQQRSEPLPAPRLEREPPPQEPEVVDAYVPPQPPDPTPDSDAHTVDQTLAPPNVSAKPSERYAALQTTSGLQAQASVTWQGLLLGHLEKYRRYPRMAERLRQQGVAYVRFSVDRQGNVSNARIGRSSGHDSLDEATLETLARATPVPAPPAEMAGKPVEVMVPVEFFINRR</sequence>
<dbReference type="PATRIC" id="fig|405446.3.peg.895"/>
<dbReference type="RefSeq" id="WP_057627824.1">
    <property type="nucleotide sequence ID" value="NZ_LDJJ01000020.1"/>
</dbReference>
<dbReference type="PROSITE" id="PS52015">
    <property type="entry name" value="TONB_CTD"/>
    <property type="match status" value="1"/>
</dbReference>
<dbReference type="EMBL" id="LDJJ01000020">
    <property type="protein sequence ID" value="KRG68691.1"/>
    <property type="molecule type" value="Genomic_DNA"/>
</dbReference>
<evidence type="ECO:0000256" key="5">
    <source>
        <dbReference type="ARBA" id="ARBA00022519"/>
    </source>
</evidence>
<reference evidence="13 14" key="1">
    <citation type="submission" date="2015-05" db="EMBL/GenBank/DDBJ databases">
        <title>Genome sequencing and analysis of members of genus Stenotrophomonas.</title>
        <authorList>
            <person name="Patil P.P."/>
            <person name="Midha S."/>
            <person name="Patil P.B."/>
        </authorList>
    </citation>
    <scope>NUCLEOTIDE SEQUENCE [LARGE SCALE GENOMIC DNA]</scope>
    <source>
        <strain evidence="13 14">DSM 18941</strain>
    </source>
</reference>